<evidence type="ECO:0000256" key="10">
    <source>
        <dbReference type="SAM" id="Phobius"/>
    </source>
</evidence>
<evidence type="ECO:0000256" key="1">
    <source>
        <dbReference type="ARBA" id="ARBA00004141"/>
    </source>
</evidence>
<dbReference type="GO" id="GO:0015297">
    <property type="term" value="F:antiporter activity"/>
    <property type="evidence" value="ECO:0007669"/>
    <property type="project" value="InterPro"/>
</dbReference>
<evidence type="ECO:0000256" key="5">
    <source>
        <dbReference type="ARBA" id="ARBA00022958"/>
    </source>
</evidence>
<dbReference type="InterPro" id="IPR006153">
    <property type="entry name" value="Cation/H_exchanger_TM"/>
</dbReference>
<feature type="domain" description="Cation/H+ exchanger transmembrane" evidence="11">
    <location>
        <begin position="87"/>
        <end position="467"/>
    </location>
</feature>
<dbReference type="PANTHER" id="PTHR32468">
    <property type="entry name" value="CATION/H + ANTIPORTER"/>
    <property type="match status" value="1"/>
</dbReference>
<evidence type="ECO:0000313" key="15">
    <source>
        <dbReference type="Proteomes" id="UP001367508"/>
    </source>
</evidence>
<dbReference type="InterPro" id="IPR057290">
    <property type="entry name" value="CHX17_C"/>
</dbReference>
<dbReference type="InterPro" id="IPR050794">
    <property type="entry name" value="CPA2_transporter"/>
</dbReference>
<dbReference type="AlphaFoldDB" id="A0AAN9PZ54"/>
<evidence type="ECO:0000256" key="9">
    <source>
        <dbReference type="ARBA" id="ARBA00038341"/>
    </source>
</evidence>
<evidence type="ECO:0000256" key="6">
    <source>
        <dbReference type="ARBA" id="ARBA00022989"/>
    </source>
</evidence>
<keyword evidence="6 10" id="KW-1133">Transmembrane helix</keyword>
<dbReference type="GO" id="GO:0006885">
    <property type="term" value="P:regulation of pH"/>
    <property type="evidence" value="ECO:0007669"/>
    <property type="project" value="TreeGrafter"/>
</dbReference>
<evidence type="ECO:0000256" key="8">
    <source>
        <dbReference type="ARBA" id="ARBA00023136"/>
    </source>
</evidence>
<feature type="domain" description="Cation/H(+) antiporter central" evidence="12">
    <location>
        <begin position="534"/>
        <end position="660"/>
    </location>
</feature>
<dbReference type="Proteomes" id="UP001367508">
    <property type="component" value="Unassembled WGS sequence"/>
</dbReference>
<evidence type="ECO:0000256" key="7">
    <source>
        <dbReference type="ARBA" id="ARBA00023065"/>
    </source>
</evidence>
<dbReference type="Gene3D" id="1.20.1530.20">
    <property type="match status" value="1"/>
</dbReference>
<feature type="transmembrane region" description="Helical" evidence="10">
    <location>
        <begin position="171"/>
        <end position="189"/>
    </location>
</feature>
<evidence type="ECO:0008006" key="16">
    <source>
        <dbReference type="Google" id="ProtNLM"/>
    </source>
</evidence>
<comment type="subcellular location">
    <subcellularLocation>
        <location evidence="1">Membrane</location>
        <topology evidence="1">Multi-pass membrane protein</topology>
    </subcellularLocation>
</comment>
<dbReference type="GO" id="GO:0006813">
    <property type="term" value="P:potassium ion transport"/>
    <property type="evidence" value="ECO:0007669"/>
    <property type="project" value="UniProtKB-KW"/>
</dbReference>
<evidence type="ECO:0000259" key="12">
    <source>
        <dbReference type="Pfam" id="PF23256"/>
    </source>
</evidence>
<feature type="transmembrane region" description="Helical" evidence="10">
    <location>
        <begin position="100"/>
        <end position="117"/>
    </location>
</feature>
<evidence type="ECO:0000259" key="11">
    <source>
        <dbReference type="Pfam" id="PF00999"/>
    </source>
</evidence>
<dbReference type="GO" id="GO:0016020">
    <property type="term" value="C:membrane"/>
    <property type="evidence" value="ECO:0007669"/>
    <property type="project" value="UniProtKB-SubCell"/>
</dbReference>
<dbReference type="InterPro" id="IPR057291">
    <property type="entry name" value="CHX17_2nd"/>
</dbReference>
<feature type="transmembrane region" description="Helical" evidence="10">
    <location>
        <begin position="425"/>
        <end position="445"/>
    </location>
</feature>
<dbReference type="EMBL" id="JAYMYQ010000008">
    <property type="protein sequence ID" value="KAK7315154.1"/>
    <property type="molecule type" value="Genomic_DNA"/>
</dbReference>
<feature type="transmembrane region" description="Helical" evidence="10">
    <location>
        <begin position="305"/>
        <end position="335"/>
    </location>
</feature>
<dbReference type="GO" id="GO:0012505">
    <property type="term" value="C:endomembrane system"/>
    <property type="evidence" value="ECO:0007669"/>
    <property type="project" value="TreeGrafter"/>
</dbReference>
<dbReference type="Pfam" id="PF23256">
    <property type="entry name" value="CHX17_2nd"/>
    <property type="match status" value="1"/>
</dbReference>
<evidence type="ECO:0000259" key="13">
    <source>
        <dbReference type="Pfam" id="PF23259"/>
    </source>
</evidence>
<evidence type="ECO:0000256" key="2">
    <source>
        <dbReference type="ARBA" id="ARBA00022448"/>
    </source>
</evidence>
<keyword evidence="2" id="KW-0813">Transport</keyword>
<feature type="transmembrane region" description="Helical" evidence="10">
    <location>
        <begin position="235"/>
        <end position="256"/>
    </location>
</feature>
<comment type="similarity">
    <text evidence="9">Belongs to the monovalent cation:proton antiporter 2 (CPA2) transporter (TC 2.A.37) family. CHX (TC 2.A.37.4) subfamily.</text>
</comment>
<keyword evidence="3" id="KW-0633">Potassium transport</keyword>
<evidence type="ECO:0000256" key="4">
    <source>
        <dbReference type="ARBA" id="ARBA00022692"/>
    </source>
</evidence>
<dbReference type="Pfam" id="PF23259">
    <property type="entry name" value="CHX17_C"/>
    <property type="match status" value="1"/>
</dbReference>
<comment type="caution">
    <text evidence="14">The sequence shown here is derived from an EMBL/GenBank/DDBJ whole genome shotgun (WGS) entry which is preliminary data.</text>
</comment>
<name>A0AAN9PZ54_CANGL</name>
<proteinExistence type="inferred from homology"/>
<dbReference type="PANTHER" id="PTHR32468:SF17">
    <property type="entry name" value="CATION_H(+) ANTIPORTER 4"/>
    <property type="match status" value="1"/>
</dbReference>
<accession>A0AAN9PZ54</accession>
<sequence length="826" mass="92438">MQLLFYFSFFYALPSKPKKIEQEDNGCIEHKAKNMSTEGNRTIFYDRSCTYLPPRVNSEKPWCTTKGALPENALPMLQMQMCLIFFATLFFHSFLGRLGVPKFTSMSIVGLILATTFNETWSEERKQLFFFDSQANLGLLSVFGYMLFLFYTGVKTDISVVHQTKMSATNIGSIAIVAPFLCGMAVVHFHSKKYLDPYQAIRLGVITGLFSVTPFPVISSVLSDLKILNSELGRLGQSSAIVTEIFSVFLISILTFAKLMSQSPPRAWFCLSAAALFILLVIFIIRPAMFWIIKQTPEGSPVSDHYVYCIFIMALLASCATHHFGFFALFGPFVLGLAIPDGPPLGTAIIKKIDTLVNGVLTPIFVTTCAMRVDLRDFMNWRDKVDGKVDDFMVQTLVIIAVTTIAKLVACTLPPLYSKMPLNDAVSISLIMNCKGIVEMAGYSLVGDVMGMPDNVFALVMMCLIANATVMPMMVSYLYDPMKKYAGYTKRNIFDLKKNTEFRVLTCIHRPDNIPQTINLLEATYPTKEEPVCAYVLQLIELIGRASPVFICHQLQKKKRVDSNSSMAEKLIDAFQNFEQEFKGALAVNSFTAISPAEMMYDDICTLALNKFTSLIVLPFHKKWSFDGNSIEIEDESLRELNFCVMERAPCSVGILIERAQMTHIFSPETPYTVCLLFIGGKDDREALFFAKRMTKNPHVRLTVVRFLASNNDSNVKGKDWQQLVDTEILNDIKLNEKVGNAYVKYIEKIVKDGPETALVIRSLAIEYDLIIVGRQAGIETPQTSGLLQWSEYPELGVLGDLLASTDAAGKASVFVIQQQRTAKDV</sequence>
<gene>
    <name evidence="14" type="ORF">VNO77_33687</name>
</gene>
<feature type="transmembrane region" description="Helical" evidence="10">
    <location>
        <begin position="201"/>
        <end position="223"/>
    </location>
</feature>
<keyword evidence="15" id="KW-1185">Reference proteome</keyword>
<feature type="transmembrane region" description="Helical" evidence="10">
    <location>
        <begin position="393"/>
        <end position="413"/>
    </location>
</feature>
<evidence type="ECO:0000313" key="14">
    <source>
        <dbReference type="EMBL" id="KAK7315154.1"/>
    </source>
</evidence>
<feature type="domain" description="Cation/H(+) antiporter C-terminal" evidence="13">
    <location>
        <begin position="673"/>
        <end position="820"/>
    </location>
</feature>
<keyword evidence="7" id="KW-0406">Ion transport</keyword>
<keyword evidence="5" id="KW-0630">Potassium</keyword>
<feature type="transmembrane region" description="Helical" evidence="10">
    <location>
        <begin position="129"/>
        <end position="151"/>
    </location>
</feature>
<dbReference type="Pfam" id="PF00999">
    <property type="entry name" value="Na_H_Exchanger"/>
    <property type="match status" value="1"/>
</dbReference>
<evidence type="ECO:0000256" key="3">
    <source>
        <dbReference type="ARBA" id="ARBA00022538"/>
    </source>
</evidence>
<dbReference type="GO" id="GO:1902600">
    <property type="term" value="P:proton transmembrane transport"/>
    <property type="evidence" value="ECO:0007669"/>
    <property type="project" value="InterPro"/>
</dbReference>
<keyword evidence="8 10" id="KW-0472">Membrane</keyword>
<feature type="transmembrane region" description="Helical" evidence="10">
    <location>
        <begin position="268"/>
        <end position="293"/>
    </location>
</feature>
<protein>
    <recommendedName>
        <fullName evidence="16">Cation/H+ exchanger domain-containing protein</fullName>
    </recommendedName>
</protein>
<organism evidence="14 15">
    <name type="scientific">Canavalia gladiata</name>
    <name type="common">Sword bean</name>
    <name type="synonym">Dolichos gladiatus</name>
    <dbReference type="NCBI Taxonomy" id="3824"/>
    <lineage>
        <taxon>Eukaryota</taxon>
        <taxon>Viridiplantae</taxon>
        <taxon>Streptophyta</taxon>
        <taxon>Embryophyta</taxon>
        <taxon>Tracheophyta</taxon>
        <taxon>Spermatophyta</taxon>
        <taxon>Magnoliopsida</taxon>
        <taxon>eudicotyledons</taxon>
        <taxon>Gunneridae</taxon>
        <taxon>Pentapetalae</taxon>
        <taxon>rosids</taxon>
        <taxon>fabids</taxon>
        <taxon>Fabales</taxon>
        <taxon>Fabaceae</taxon>
        <taxon>Papilionoideae</taxon>
        <taxon>50 kb inversion clade</taxon>
        <taxon>NPAAA clade</taxon>
        <taxon>indigoferoid/millettioid clade</taxon>
        <taxon>Phaseoleae</taxon>
        <taxon>Canavalia</taxon>
    </lineage>
</organism>
<dbReference type="InterPro" id="IPR038770">
    <property type="entry name" value="Na+/solute_symporter_sf"/>
</dbReference>
<feature type="transmembrane region" description="Helical" evidence="10">
    <location>
        <begin position="457"/>
        <end position="479"/>
    </location>
</feature>
<reference evidence="14 15" key="1">
    <citation type="submission" date="2024-01" db="EMBL/GenBank/DDBJ databases">
        <title>The genomes of 5 underutilized Papilionoideae crops provide insights into root nodulation and disease resistanc.</title>
        <authorList>
            <person name="Jiang F."/>
        </authorList>
    </citation>
    <scope>NUCLEOTIDE SEQUENCE [LARGE SCALE GENOMIC DNA]</scope>
    <source>
        <strain evidence="14">LVBAO_FW01</strain>
        <tissue evidence="14">Leaves</tissue>
    </source>
</reference>
<keyword evidence="4 10" id="KW-0812">Transmembrane</keyword>
<feature type="transmembrane region" description="Helical" evidence="10">
    <location>
        <begin position="76"/>
        <end position="94"/>
    </location>
</feature>